<dbReference type="PIRSF" id="PIRSF001589">
    <property type="entry name" value="Asn_synthetase_glu-h"/>
    <property type="match status" value="1"/>
</dbReference>
<dbReference type="Gene3D" id="3.40.50.620">
    <property type="entry name" value="HUPs"/>
    <property type="match status" value="2"/>
</dbReference>
<dbReference type="InterPro" id="IPR006426">
    <property type="entry name" value="Asn_synth_AEB"/>
</dbReference>
<protein>
    <submittedName>
        <fullName evidence="3">Albusnodin/ikarugamycin family macrolactam cyclase</fullName>
    </submittedName>
</protein>
<reference evidence="3 4" key="1">
    <citation type="submission" date="2024-06" db="EMBL/GenBank/DDBJ databases">
        <title>The Natural Products Discovery Center: Release of the First 8490 Sequenced Strains for Exploring Actinobacteria Biosynthetic Diversity.</title>
        <authorList>
            <person name="Kalkreuter E."/>
            <person name="Kautsar S.A."/>
            <person name="Yang D."/>
            <person name="Bader C.D."/>
            <person name="Teijaro C.N."/>
            <person name="Fluegel L."/>
            <person name="Davis C.M."/>
            <person name="Simpson J.R."/>
            <person name="Lauterbach L."/>
            <person name="Steele A.D."/>
            <person name="Gui C."/>
            <person name="Meng S."/>
            <person name="Li G."/>
            <person name="Viehrig K."/>
            <person name="Ye F."/>
            <person name="Su P."/>
            <person name="Kiefer A.F."/>
            <person name="Nichols A."/>
            <person name="Cepeda A.J."/>
            <person name="Yan W."/>
            <person name="Fan B."/>
            <person name="Jiang Y."/>
            <person name="Adhikari A."/>
            <person name="Zheng C.-J."/>
            <person name="Schuster L."/>
            <person name="Cowan T.M."/>
            <person name="Smanski M.J."/>
            <person name="Chevrette M.G."/>
            <person name="De Carvalho L.P.S."/>
            <person name="Shen B."/>
        </authorList>
    </citation>
    <scope>NUCLEOTIDE SEQUENCE [LARGE SCALE GENOMIC DNA]</scope>
    <source>
        <strain evidence="3 4">NPDC048946</strain>
    </source>
</reference>
<evidence type="ECO:0000259" key="2">
    <source>
        <dbReference type="Pfam" id="PF00733"/>
    </source>
</evidence>
<sequence length="638" mass="67107">MRWFAGTSGSHSAPRPDHSTVVWDGPDPLWLVGDWPQDEVRTVARGRDKMAVLGDCRATDAELEVGLAVARGGGLRHLTCWPGSYHVVLRLGRRTLVLGDLAGLRQVYHAPFEDGVVYASLALPLADLTSARLDRDLLAARVLCPDVPELTAGRSLFAGVQCVGPGHTLELTGSKVRLRLHEQGAAPLDFPAAAAALREALTASVDRRVGAAAKTGTDLSGGRDSTVLSLLAARAAQHEVVAVTWADPSARDDVEYASQVATKSARLRHLLVPADADCLPYTRLIDAFDAPPVPDDPASSLVTIARTLRHLEAAREAGIDVHLTGYGGDAVLGTPLAYLADLAMDRHPVAAMRHARAWARVAGVRPGDLAAAARRVGRTGFDRALVGLAEVLEADELGMSAGGMDALVNWVAPGPTLVWADPDARRGVAAALRAHAEQAAADTAERRADPSVHRRPGDRASWVSVRRAADRHRVMQQIADGSGVRMRAPYLDNAVVRAGLALPAWARGRGDGPRTLLHTAVEGLVPRSALSRTGKGDYTRSEIRGLRRNAADLRDLFASPLLAEVGILDTTAVRAALDRATRPVLGKGAGGGDPSELLGGFADVVGAELWLRGVAAGRATRWGTGTAATAGSVIAAVA</sequence>
<dbReference type="SUPFAM" id="SSF52402">
    <property type="entry name" value="Adenine nucleotide alpha hydrolases-like"/>
    <property type="match status" value="1"/>
</dbReference>
<proteinExistence type="predicted"/>
<comment type="caution">
    <text evidence="3">The sequence shown here is derived from an EMBL/GenBank/DDBJ whole genome shotgun (WGS) entry which is preliminary data.</text>
</comment>
<dbReference type="EMBL" id="JBEZFP010000069">
    <property type="protein sequence ID" value="MEU8136699.1"/>
    <property type="molecule type" value="Genomic_DNA"/>
</dbReference>
<accession>A0ABV3DP83</accession>
<feature type="compositionally biased region" description="Basic and acidic residues" evidence="1">
    <location>
        <begin position="443"/>
        <end position="458"/>
    </location>
</feature>
<keyword evidence="4" id="KW-1185">Reference proteome</keyword>
<organism evidence="3 4">
    <name type="scientific">Streptodolium elevatio</name>
    <dbReference type="NCBI Taxonomy" id="3157996"/>
    <lineage>
        <taxon>Bacteria</taxon>
        <taxon>Bacillati</taxon>
        <taxon>Actinomycetota</taxon>
        <taxon>Actinomycetes</taxon>
        <taxon>Kitasatosporales</taxon>
        <taxon>Streptomycetaceae</taxon>
        <taxon>Streptodolium</taxon>
    </lineage>
</organism>
<dbReference type="RefSeq" id="WP_358357525.1">
    <property type="nucleotide sequence ID" value="NZ_JBEZFP010000069.1"/>
</dbReference>
<dbReference type="InterPro" id="IPR029055">
    <property type="entry name" value="Ntn_hydrolases_N"/>
</dbReference>
<name>A0ABV3DP83_9ACTN</name>
<feature type="region of interest" description="Disordered" evidence="1">
    <location>
        <begin position="439"/>
        <end position="459"/>
    </location>
</feature>
<evidence type="ECO:0000256" key="1">
    <source>
        <dbReference type="SAM" id="MobiDB-lite"/>
    </source>
</evidence>
<dbReference type="NCBIfam" id="NF033561">
    <property type="entry name" value="macrolact_Ik_Al"/>
    <property type="match status" value="1"/>
</dbReference>
<feature type="domain" description="Asparagine synthetase" evidence="2">
    <location>
        <begin position="197"/>
        <end position="611"/>
    </location>
</feature>
<dbReference type="InterPro" id="IPR001962">
    <property type="entry name" value="Asn_synthase"/>
</dbReference>
<evidence type="ECO:0000313" key="3">
    <source>
        <dbReference type="EMBL" id="MEU8136699.1"/>
    </source>
</evidence>
<dbReference type="Proteomes" id="UP001551482">
    <property type="component" value="Unassembled WGS sequence"/>
</dbReference>
<dbReference type="InterPro" id="IPR014729">
    <property type="entry name" value="Rossmann-like_a/b/a_fold"/>
</dbReference>
<evidence type="ECO:0000313" key="4">
    <source>
        <dbReference type="Proteomes" id="UP001551482"/>
    </source>
</evidence>
<gene>
    <name evidence="3" type="ORF">AB0C36_24710</name>
</gene>
<dbReference type="SUPFAM" id="SSF56235">
    <property type="entry name" value="N-terminal nucleophile aminohydrolases (Ntn hydrolases)"/>
    <property type="match status" value="1"/>
</dbReference>
<dbReference type="Pfam" id="PF00733">
    <property type="entry name" value="Asn_synthase"/>
    <property type="match status" value="1"/>
</dbReference>